<sequence length="465" mass="51537">MKNSKITFYVLITVVVFSQSHTILHAAISGDDVANKSISRLVSHLNDSDLNVSKDSTKVLEPVVRKEGDHFQVDPQFVQQIQTYAEMADLSYHLVSGRVELSEKYLEKFIKEGWKISGFSGLSGNKDFDQKKYDAKNLDLAGFLAFNPKTNEAVITFHGSQDSLDWENNFMMDKVDARKMGFKFDGKVHRGFAERYKSSKDEIYSLLKRTYLSLNQSAKDEFHITTTGHSLGGGMATIGYADLATDWAKQIWGDNYKNTESNRIRGFAMSPPRAFDEAAISTLTHSVGVQNLIIDTNDFDPVSKVGPGRVLTALLMASTPNAPLSWLLKGANKLGLVDESNPQLLAQKYGGYRHLGTKATQSTAQSMKEAVELFSNPGGPKKTTLQQTVENIGMPKTGIIDKAFEKIKSGIAAIHYGSNQTHGLYFDPRLIHGSTIEARINKASPPSPVPEKKSFWQKVKNKIFG</sequence>
<accession>A0ABZ2C4P3</accession>
<reference evidence="3 4" key="1">
    <citation type="journal article" date="2024" name="Environ. Microbiol.">
        <title>Novel evolutionary insights on the interactions of the Holosporales (Alphaproteobacteria) with eukaryotic hosts from comparative genomics.</title>
        <authorList>
            <person name="Giovannini M."/>
            <person name="Petroni G."/>
            <person name="Castelli M."/>
        </authorList>
    </citation>
    <scope>NUCLEOTIDE SEQUENCE [LARGE SCALE GENOMIC DNA]</scope>
    <source>
        <strain evidence="3 4">US_Bl 15I1</strain>
    </source>
</reference>
<feature type="chain" id="PRO_5046528080" evidence="1">
    <location>
        <begin position="27"/>
        <end position="465"/>
    </location>
</feature>
<dbReference type="Proteomes" id="UP001330434">
    <property type="component" value="Chromosome"/>
</dbReference>
<evidence type="ECO:0000313" key="3">
    <source>
        <dbReference type="EMBL" id="WVX67360.1"/>
    </source>
</evidence>
<dbReference type="InterPro" id="IPR002921">
    <property type="entry name" value="Fungal_lipase-type"/>
</dbReference>
<dbReference type="PANTHER" id="PTHR45856">
    <property type="entry name" value="ALPHA/BETA-HYDROLASES SUPERFAMILY PROTEIN"/>
    <property type="match status" value="1"/>
</dbReference>
<keyword evidence="4" id="KW-1185">Reference proteome</keyword>
<dbReference type="InterPro" id="IPR029058">
    <property type="entry name" value="AB_hydrolase_fold"/>
</dbReference>
<name>A0ABZ2C4P3_9PROT</name>
<dbReference type="RefSeq" id="WP_331256128.1">
    <property type="nucleotide sequence ID" value="NZ_CP133270.1"/>
</dbReference>
<dbReference type="InterPro" id="IPR051218">
    <property type="entry name" value="Sec_MonoDiacylglyc_Lipase"/>
</dbReference>
<organism evidence="3 4">
    <name type="scientific">Candidatus Bealeia paramacronuclearis</name>
    <dbReference type="NCBI Taxonomy" id="1921001"/>
    <lineage>
        <taxon>Bacteria</taxon>
        <taxon>Pseudomonadati</taxon>
        <taxon>Pseudomonadota</taxon>
        <taxon>Alphaproteobacteria</taxon>
        <taxon>Holosporales</taxon>
        <taxon>Holosporaceae</taxon>
        <taxon>Candidatus Bealeia</taxon>
    </lineage>
</organism>
<dbReference type="PANTHER" id="PTHR45856:SF24">
    <property type="entry name" value="FUNGAL LIPASE-LIKE DOMAIN-CONTAINING PROTEIN"/>
    <property type="match status" value="1"/>
</dbReference>
<evidence type="ECO:0000313" key="4">
    <source>
        <dbReference type="Proteomes" id="UP001330434"/>
    </source>
</evidence>
<gene>
    <name evidence="3" type="ORF">Bealeia1_01561</name>
</gene>
<dbReference type="Gene3D" id="3.40.50.1820">
    <property type="entry name" value="alpha/beta hydrolase"/>
    <property type="match status" value="1"/>
</dbReference>
<feature type="signal peptide" evidence="1">
    <location>
        <begin position="1"/>
        <end position="26"/>
    </location>
</feature>
<feature type="domain" description="Fungal lipase-type" evidence="2">
    <location>
        <begin position="154"/>
        <end position="304"/>
    </location>
</feature>
<dbReference type="SUPFAM" id="SSF53474">
    <property type="entry name" value="alpha/beta-Hydrolases"/>
    <property type="match status" value="1"/>
</dbReference>
<protein>
    <submittedName>
        <fullName evidence="3">Lipase class 3 family protein</fullName>
    </submittedName>
</protein>
<dbReference type="CDD" id="cd00519">
    <property type="entry name" value="Lipase_3"/>
    <property type="match status" value="1"/>
</dbReference>
<dbReference type="Pfam" id="PF01764">
    <property type="entry name" value="Lipase_3"/>
    <property type="match status" value="1"/>
</dbReference>
<dbReference type="EMBL" id="CP133270">
    <property type="protein sequence ID" value="WVX67360.1"/>
    <property type="molecule type" value="Genomic_DNA"/>
</dbReference>
<proteinExistence type="predicted"/>
<keyword evidence="1" id="KW-0732">Signal</keyword>
<evidence type="ECO:0000256" key="1">
    <source>
        <dbReference type="SAM" id="SignalP"/>
    </source>
</evidence>
<evidence type="ECO:0000259" key="2">
    <source>
        <dbReference type="Pfam" id="PF01764"/>
    </source>
</evidence>